<keyword evidence="9" id="KW-0963">Cytoplasm</keyword>
<dbReference type="SMART" id="SM00506">
    <property type="entry name" value="A1pp"/>
    <property type="match status" value="1"/>
</dbReference>
<evidence type="ECO:0000256" key="2">
    <source>
        <dbReference type="ARBA" id="ARBA00004906"/>
    </source>
</evidence>
<evidence type="ECO:0000256" key="7">
    <source>
        <dbReference type="ARBA" id="ARBA00022833"/>
    </source>
</evidence>
<dbReference type="InterPro" id="IPR013083">
    <property type="entry name" value="Znf_RING/FYVE/PHD"/>
</dbReference>
<comment type="similarity">
    <text evidence="3 9">Belongs to the Deltex family.</text>
</comment>
<dbReference type="AlphaFoldDB" id="A0A9J7HPP4"/>
<evidence type="ECO:0000256" key="1">
    <source>
        <dbReference type="ARBA" id="ARBA00000900"/>
    </source>
</evidence>
<protein>
    <recommendedName>
        <fullName evidence="9">E3 ubiquitin-protein ligase</fullName>
        <ecNumber evidence="9">2.3.2.27</ecNumber>
    </recommendedName>
</protein>
<evidence type="ECO:0000256" key="9">
    <source>
        <dbReference type="RuleBase" id="RU367105"/>
    </source>
</evidence>
<evidence type="ECO:0000313" key="14">
    <source>
        <dbReference type="RefSeq" id="XP_035662130.1"/>
    </source>
</evidence>
<dbReference type="PANTHER" id="PTHR12622">
    <property type="entry name" value="DELTEX-RELATED"/>
    <property type="match status" value="1"/>
</dbReference>
<evidence type="ECO:0000256" key="3">
    <source>
        <dbReference type="ARBA" id="ARBA00009413"/>
    </source>
</evidence>
<reference evidence="14" key="2">
    <citation type="submission" date="2025-08" db="UniProtKB">
        <authorList>
            <consortium name="RefSeq"/>
        </authorList>
    </citation>
    <scope>IDENTIFICATION</scope>
    <source>
        <strain evidence="14">S238N-H82</strain>
        <tissue evidence="14">Testes</tissue>
    </source>
</reference>
<accession>A0A9J7HPP4</accession>
<feature type="compositionally biased region" description="Polar residues" evidence="10">
    <location>
        <begin position="422"/>
        <end position="436"/>
    </location>
</feature>
<dbReference type="RefSeq" id="XP_035662130.1">
    <property type="nucleotide sequence ID" value="XM_035806237.1"/>
</dbReference>
<organism evidence="13 14">
    <name type="scientific">Branchiostoma floridae</name>
    <name type="common">Florida lancelet</name>
    <name type="synonym">Amphioxus</name>
    <dbReference type="NCBI Taxonomy" id="7739"/>
    <lineage>
        <taxon>Eukaryota</taxon>
        <taxon>Metazoa</taxon>
        <taxon>Chordata</taxon>
        <taxon>Cephalochordata</taxon>
        <taxon>Leptocardii</taxon>
        <taxon>Amphioxiformes</taxon>
        <taxon>Branchiostomatidae</taxon>
        <taxon>Branchiostoma</taxon>
    </lineage>
</organism>
<proteinExistence type="inferred from homology"/>
<keyword evidence="6 8" id="KW-0863">Zinc-finger</keyword>
<dbReference type="Gene3D" id="3.40.220.10">
    <property type="entry name" value="Leucine Aminopeptidase, subunit E, domain 1"/>
    <property type="match status" value="1"/>
</dbReference>
<dbReference type="Gene3D" id="3.30.390.130">
    <property type="match status" value="1"/>
</dbReference>
<dbReference type="GO" id="GO:0016567">
    <property type="term" value="P:protein ubiquitination"/>
    <property type="evidence" value="ECO:0000318"/>
    <property type="project" value="GO_Central"/>
</dbReference>
<dbReference type="InterPro" id="IPR012677">
    <property type="entry name" value="Nucleotide-bd_a/b_plait_sf"/>
</dbReference>
<dbReference type="GO" id="GO:0007219">
    <property type="term" value="P:Notch signaling pathway"/>
    <property type="evidence" value="ECO:0000318"/>
    <property type="project" value="GO_Central"/>
</dbReference>
<dbReference type="EC" id="2.3.2.27" evidence="9"/>
<dbReference type="SUPFAM" id="SSF52949">
    <property type="entry name" value="Macro domain-like"/>
    <property type="match status" value="1"/>
</dbReference>
<comment type="subcellular location">
    <subcellularLocation>
        <location evidence="9">Cytoplasm</location>
    </subcellularLocation>
</comment>
<dbReference type="Pfam" id="PF01661">
    <property type="entry name" value="Macro"/>
    <property type="match status" value="1"/>
</dbReference>
<reference evidence="13" key="1">
    <citation type="journal article" date="2020" name="Nat. Ecol. Evol.">
        <title>Deeply conserved synteny resolves early events in vertebrate evolution.</title>
        <authorList>
            <person name="Simakov O."/>
            <person name="Marletaz F."/>
            <person name="Yue J.X."/>
            <person name="O'Connell B."/>
            <person name="Jenkins J."/>
            <person name="Brandt A."/>
            <person name="Calef R."/>
            <person name="Tung C.H."/>
            <person name="Huang T.K."/>
            <person name="Schmutz J."/>
            <person name="Satoh N."/>
            <person name="Yu J.K."/>
            <person name="Putnam N.H."/>
            <person name="Green R.E."/>
            <person name="Rokhsar D.S."/>
        </authorList>
    </citation>
    <scope>NUCLEOTIDE SEQUENCE [LARGE SCALE GENOMIC DNA]</scope>
    <source>
        <strain evidence="13">S238N-H82</strain>
    </source>
</reference>
<dbReference type="Gene3D" id="3.30.70.330">
    <property type="match status" value="1"/>
</dbReference>
<evidence type="ECO:0000256" key="10">
    <source>
        <dbReference type="SAM" id="MobiDB-lite"/>
    </source>
</evidence>
<feature type="region of interest" description="Disordered" evidence="10">
    <location>
        <begin position="236"/>
        <end position="255"/>
    </location>
</feature>
<dbReference type="GO" id="GO:0061630">
    <property type="term" value="F:ubiquitin protein ligase activity"/>
    <property type="evidence" value="ECO:0000318"/>
    <property type="project" value="GO_Central"/>
</dbReference>
<dbReference type="SMART" id="SM00184">
    <property type="entry name" value="RING"/>
    <property type="match status" value="1"/>
</dbReference>
<feature type="region of interest" description="Disordered" evidence="10">
    <location>
        <begin position="414"/>
        <end position="436"/>
    </location>
</feature>
<keyword evidence="4 9" id="KW-0808">Transferase</keyword>
<dbReference type="CDD" id="cd09633">
    <property type="entry name" value="Deltex_C"/>
    <property type="match status" value="1"/>
</dbReference>
<evidence type="ECO:0000256" key="8">
    <source>
        <dbReference type="PROSITE-ProRule" id="PRU00175"/>
    </source>
</evidence>
<dbReference type="InterPro" id="IPR001841">
    <property type="entry name" value="Znf_RING"/>
</dbReference>
<dbReference type="InterPro" id="IPR039399">
    <property type="entry name" value="Deltex_C_sf"/>
</dbReference>
<dbReference type="Pfam" id="PF18102">
    <property type="entry name" value="DTC"/>
    <property type="match status" value="1"/>
</dbReference>
<keyword evidence="5 9" id="KW-0479">Metal-binding</keyword>
<dbReference type="PROSITE" id="PS50089">
    <property type="entry name" value="ZF_RING_2"/>
    <property type="match status" value="1"/>
</dbReference>
<name>A0A9J7HPP4_BRAFL</name>
<evidence type="ECO:0000259" key="11">
    <source>
        <dbReference type="PROSITE" id="PS50089"/>
    </source>
</evidence>
<dbReference type="InterPro" id="IPR039398">
    <property type="entry name" value="Deltex_fam"/>
</dbReference>
<dbReference type="InterPro" id="IPR043472">
    <property type="entry name" value="Macro_dom-like"/>
</dbReference>
<dbReference type="InterPro" id="IPR039396">
    <property type="entry name" value="Deltex_C"/>
</dbReference>
<comment type="catalytic activity">
    <reaction evidence="1 9">
        <text>S-ubiquitinyl-[E2 ubiquitin-conjugating enzyme]-L-cysteine + [acceptor protein]-L-lysine = [E2 ubiquitin-conjugating enzyme]-L-cysteine + N(6)-ubiquitinyl-[acceptor protein]-L-lysine.</text>
        <dbReference type="EC" id="2.3.2.27"/>
    </reaction>
</comment>
<dbReference type="KEGG" id="bfo:118406310"/>
<dbReference type="InterPro" id="IPR002589">
    <property type="entry name" value="Macro_dom"/>
</dbReference>
<dbReference type="PROSITE" id="PS51154">
    <property type="entry name" value="MACRO"/>
    <property type="match status" value="1"/>
</dbReference>
<dbReference type="Gene3D" id="3.30.40.10">
    <property type="entry name" value="Zinc/RING finger domain, C3HC4 (zinc finger)"/>
    <property type="match status" value="1"/>
</dbReference>
<evidence type="ECO:0000256" key="4">
    <source>
        <dbReference type="ARBA" id="ARBA00022679"/>
    </source>
</evidence>
<evidence type="ECO:0000256" key="5">
    <source>
        <dbReference type="ARBA" id="ARBA00022723"/>
    </source>
</evidence>
<dbReference type="GO" id="GO:0005654">
    <property type="term" value="C:nucleoplasm"/>
    <property type="evidence" value="ECO:0000318"/>
    <property type="project" value="GO_Central"/>
</dbReference>
<dbReference type="Proteomes" id="UP000001554">
    <property type="component" value="Chromosome 19"/>
</dbReference>
<keyword evidence="7 9" id="KW-0862">Zinc</keyword>
<dbReference type="CDD" id="cd02907">
    <property type="entry name" value="Macro_Af1521_BAL-like"/>
    <property type="match status" value="1"/>
</dbReference>
<dbReference type="OMA" id="LPDCTIR"/>
<feature type="domain" description="RING-type" evidence="11">
    <location>
        <begin position="654"/>
        <end position="692"/>
    </location>
</feature>
<dbReference type="GeneID" id="118406310"/>
<feature type="compositionally biased region" description="Basic and acidic residues" evidence="10">
    <location>
        <begin position="7"/>
        <end position="21"/>
    </location>
</feature>
<gene>
    <name evidence="14" type="primary">LOC118406310</name>
</gene>
<feature type="region of interest" description="Disordered" evidence="10">
    <location>
        <begin position="53"/>
        <end position="72"/>
    </location>
</feature>
<dbReference type="Pfam" id="PF13639">
    <property type="entry name" value="zf-RING_2"/>
    <property type="match status" value="1"/>
</dbReference>
<feature type="domain" description="Macro" evidence="12">
    <location>
        <begin position="447"/>
        <end position="636"/>
    </location>
</feature>
<evidence type="ECO:0000259" key="12">
    <source>
        <dbReference type="PROSITE" id="PS51154"/>
    </source>
</evidence>
<evidence type="ECO:0000256" key="6">
    <source>
        <dbReference type="ARBA" id="ARBA00022771"/>
    </source>
</evidence>
<feature type="region of interest" description="Disordered" evidence="10">
    <location>
        <begin position="1"/>
        <end position="48"/>
    </location>
</feature>
<evidence type="ECO:0000313" key="13">
    <source>
        <dbReference type="Proteomes" id="UP000001554"/>
    </source>
</evidence>
<comment type="pathway">
    <text evidence="2 9">Protein modification; protein ubiquitination.</text>
</comment>
<dbReference type="GO" id="GO:0008270">
    <property type="term" value="F:zinc ion binding"/>
    <property type="evidence" value="ECO:0007669"/>
    <property type="project" value="UniProtKB-KW"/>
</dbReference>
<keyword evidence="13" id="KW-1185">Reference proteome</keyword>
<dbReference type="OrthoDB" id="527344at2759"/>
<sequence>MGSAASKQREKENTMEGDRRAKSVSASDKKLKNKHGSQLMSPKVKEMEDIIPKGARATEDEPIRPDIDFDGPHRTYNSRSVKITNFDYGDISKLEGYFQRKYRSDFKQVKEDGLGFMIVEFKSRQVAERVVKSVHEVDGTILEITFDSTPMTKDDVATKDKGKEQGVTAIDARAKKDGHLYPFDEMRRVKMISQEGNLLSKEKSSNDTFKPEPHNNGHLTMSANEQSSRVMAYSMPDNVGDEEDKMGKDPQQAKVRNGLPNISAREFRTAESVDEMTIEVDAVKVEFIKKVHRIEYDEIGHSNNVIIEHDAESHPGMVTFRTNGPRRGNVECAYEQFMELYHRISATLSRNNAVNVLKELPDCTIRSLTRALTLANADDRVLVKNCLSDDFNVVFYGSETNVANAIANFIENSGKQDDAHTSDGNPRPQSHKQTTETQVYAHVRTLDEKHFVGTVSDITISVYEGDLTQEKVDVVVNAANERLYHAGGVALAISEAGGQKIQKESSEYVTKHGTLPIGQAMHTGAGKMPCKYVIHTVGPKWKDHADKETVQSQLYEALFNVLHYAANRLKARSIAIPAISAGIYGVPVDICAVQLVLATQKFVQSPPANNTLRDIRFVNIDGQINSAFVRVFSGSFPSNDSGAHYYEAIGDEDCPICMDKVVQPKRLGCCSNVFCTDCIDKAFQVKPVCPICGYQSRALKGTQPKTATMTFAKTSRVIPGYEECGSIQIYYDIPSGIQEDCHPNPGRPYKGSMRMAFLPDNTEGQKVLQLLKKAFDRRLVFTIGTSVTTGKTDAVIWNDIHHKTSPYGGPSNYGYPDRGYLRRVTDELAAKGIK</sequence>
<dbReference type="GO" id="GO:0005737">
    <property type="term" value="C:cytoplasm"/>
    <property type="evidence" value="ECO:0007669"/>
    <property type="project" value="UniProtKB-SubCell"/>
</dbReference>
<dbReference type="SUPFAM" id="SSF57850">
    <property type="entry name" value="RING/U-box"/>
    <property type="match status" value="1"/>
</dbReference>